<reference evidence="1" key="1">
    <citation type="submission" date="2024-01" db="EMBL/GenBank/DDBJ databases">
        <authorList>
            <person name="Webb A."/>
        </authorList>
    </citation>
    <scope>NUCLEOTIDE SEQUENCE</scope>
    <source>
        <strain evidence="1">Pm1</strain>
    </source>
</reference>
<dbReference type="Proteomes" id="UP001162060">
    <property type="component" value="Unassembled WGS sequence"/>
</dbReference>
<sequence>MVNPRSTPRRTEFPRQLLVGSVLEASGSELALSNLNALRLNAFKLAPTPDRAAELHRMCVPFLHAIKRKHPTEVLNELAKYDQPQL</sequence>
<accession>A0AAV1ULY8</accession>
<proteinExistence type="predicted"/>
<organism evidence="1 2">
    <name type="scientific">Peronospora matthiolae</name>
    <dbReference type="NCBI Taxonomy" id="2874970"/>
    <lineage>
        <taxon>Eukaryota</taxon>
        <taxon>Sar</taxon>
        <taxon>Stramenopiles</taxon>
        <taxon>Oomycota</taxon>
        <taxon>Peronosporomycetes</taxon>
        <taxon>Peronosporales</taxon>
        <taxon>Peronosporaceae</taxon>
        <taxon>Peronospora</taxon>
    </lineage>
</organism>
<evidence type="ECO:0000313" key="1">
    <source>
        <dbReference type="EMBL" id="CAK7935525.1"/>
    </source>
</evidence>
<comment type="caution">
    <text evidence="1">The sequence shown here is derived from an EMBL/GenBank/DDBJ whole genome shotgun (WGS) entry which is preliminary data.</text>
</comment>
<name>A0AAV1ULY8_9STRA</name>
<dbReference type="EMBL" id="CAKLBY020000221">
    <property type="protein sequence ID" value="CAK7935525.1"/>
    <property type="molecule type" value="Genomic_DNA"/>
</dbReference>
<protein>
    <submittedName>
        <fullName evidence="1">Uncharacterized protein</fullName>
    </submittedName>
</protein>
<evidence type="ECO:0000313" key="2">
    <source>
        <dbReference type="Proteomes" id="UP001162060"/>
    </source>
</evidence>
<gene>
    <name evidence="1" type="ORF">PM001_LOCUS20675</name>
</gene>
<dbReference type="AlphaFoldDB" id="A0AAV1ULY8"/>